<protein>
    <submittedName>
        <fullName evidence="1">Uncharacterized protein</fullName>
    </submittedName>
</protein>
<dbReference type="PANTHER" id="PTHR43969">
    <property type="entry name" value="GLUTATHIONE S TRANSFERASE D10, ISOFORM A-RELATED"/>
    <property type="match status" value="1"/>
</dbReference>
<dbReference type="Gene3D" id="3.40.30.10">
    <property type="entry name" value="Glutaredoxin"/>
    <property type="match status" value="1"/>
</dbReference>
<dbReference type="Pfam" id="PF00043">
    <property type="entry name" value="GST_C"/>
    <property type="match status" value="2"/>
</dbReference>
<accession>N6TR40</accession>
<dbReference type="GO" id="GO:0004364">
    <property type="term" value="F:glutathione transferase activity"/>
    <property type="evidence" value="ECO:0007669"/>
    <property type="project" value="TreeGrafter"/>
</dbReference>
<dbReference type="InterPro" id="IPR036249">
    <property type="entry name" value="Thioredoxin-like_sf"/>
</dbReference>
<dbReference type="SUPFAM" id="SSF47616">
    <property type="entry name" value="GST C-terminal domain-like"/>
    <property type="match status" value="2"/>
</dbReference>
<dbReference type="OMA" id="AWVATYS"/>
<dbReference type="InterPro" id="IPR040079">
    <property type="entry name" value="Glutathione_S-Trfase"/>
</dbReference>
<evidence type="ECO:0000313" key="1">
    <source>
        <dbReference type="EMBL" id="ENN71705.1"/>
    </source>
</evidence>
<dbReference type="FunFam" id="1.20.1050.10:FF:000007">
    <property type="entry name" value="Glutathione S-transferase 1-1"/>
    <property type="match status" value="2"/>
</dbReference>
<dbReference type="Pfam" id="PF02798">
    <property type="entry name" value="GST_N"/>
    <property type="match status" value="1"/>
</dbReference>
<reference evidence="1" key="1">
    <citation type="journal article" date="2013" name="Genome Biol.">
        <title>Draft genome of the mountain pine beetle, Dendroctonus ponderosae Hopkins, a major forest pest.</title>
        <authorList>
            <person name="Keeling C.I."/>
            <person name="Yuen M.M."/>
            <person name="Liao N.Y."/>
            <person name="Docking T.R."/>
            <person name="Chan S.K."/>
            <person name="Taylor G.A."/>
            <person name="Palmquist D.L."/>
            <person name="Jackman S.D."/>
            <person name="Nguyen A."/>
            <person name="Li M."/>
            <person name="Henderson H."/>
            <person name="Janes J.K."/>
            <person name="Zhao Y."/>
            <person name="Pandoh P."/>
            <person name="Moore R."/>
            <person name="Sperling F.A."/>
            <person name="Huber D.P."/>
            <person name="Birol I."/>
            <person name="Jones S.J."/>
            <person name="Bohlmann J."/>
        </authorList>
    </citation>
    <scope>NUCLEOTIDE SEQUENCE</scope>
</reference>
<gene>
    <name evidence="1" type="ORF">YQE_11628</name>
</gene>
<proteinExistence type="predicted"/>
<dbReference type="CDD" id="cd03177">
    <property type="entry name" value="GST_C_Delta_Epsilon"/>
    <property type="match status" value="1"/>
</dbReference>
<dbReference type="SFLD" id="SFLDS00019">
    <property type="entry name" value="Glutathione_Transferase_(cytos"/>
    <property type="match status" value="1"/>
</dbReference>
<dbReference type="SFLD" id="SFLDG00358">
    <property type="entry name" value="Main_(cytGST)"/>
    <property type="match status" value="1"/>
</dbReference>
<sequence length="409" mass="47725">MSLKFYSTVASPPSLAVQQCLTYLDVPFELEDLLYTSGRHMSEEFAKINPQKELPVIDDNGFQLSESNAILQYLADKYPKDQTLYPKDVKERALVNHRLCFDLSTYYKHICDYAVNPLLFDYQKTPLSLKLTRIALSNFNTYLERTGTKYAATNNVTIADFQLVTSTMCLEAIKFDLSDYPLIQKWYSTYKQENPALWKIVEPSVQILGYLVNNPPDLSKMEHPIHPIRKKKSPKRNSPDRRRWIPAERKYLADKYAKDQTLYPKDLKERALVNHRLCFDLSTYYRNICDYAVNPMFFDYPRTDLALKKTHIALSNFNTYLERTGTKYAATNHITIADFQLATSIMCLESINFDLSDYPLVQKWYATFKQEYPELWKLLEPEMLVLTACEKNPPDLSHMVHPIHPVRKS</sequence>
<dbReference type="AlphaFoldDB" id="N6TR40"/>
<dbReference type="InterPro" id="IPR004046">
    <property type="entry name" value="GST_C"/>
</dbReference>
<dbReference type="InterPro" id="IPR036282">
    <property type="entry name" value="Glutathione-S-Trfase_C_sf"/>
</dbReference>
<name>N6TR40_DENPD</name>
<dbReference type="PROSITE" id="PS50404">
    <property type="entry name" value="GST_NTER"/>
    <property type="match status" value="1"/>
</dbReference>
<dbReference type="InterPro" id="IPR010987">
    <property type="entry name" value="Glutathione-S-Trfase_C-like"/>
</dbReference>
<feature type="non-terminal residue" evidence="1">
    <location>
        <position position="1"/>
    </location>
</feature>
<dbReference type="HOGENOM" id="CLU_669650_0_0_1"/>
<dbReference type="FunFam" id="3.40.30.10:FF:000295">
    <property type="entry name" value="Glutathione S-transferase unclassified 1"/>
    <property type="match status" value="1"/>
</dbReference>
<dbReference type="PANTHER" id="PTHR43969:SF7">
    <property type="entry name" value="GST-CONTAINING FLYWCH ZINC-FINGER PROTEIN"/>
    <property type="match status" value="1"/>
</dbReference>
<dbReference type="OrthoDB" id="4951845at2759"/>
<organism evidence="1">
    <name type="scientific">Dendroctonus ponderosae</name>
    <name type="common">Mountain pine beetle</name>
    <dbReference type="NCBI Taxonomy" id="77166"/>
    <lineage>
        <taxon>Eukaryota</taxon>
        <taxon>Metazoa</taxon>
        <taxon>Ecdysozoa</taxon>
        <taxon>Arthropoda</taxon>
        <taxon>Hexapoda</taxon>
        <taxon>Insecta</taxon>
        <taxon>Pterygota</taxon>
        <taxon>Neoptera</taxon>
        <taxon>Endopterygota</taxon>
        <taxon>Coleoptera</taxon>
        <taxon>Polyphaga</taxon>
        <taxon>Cucujiformia</taxon>
        <taxon>Curculionidae</taxon>
        <taxon>Scolytinae</taxon>
        <taxon>Dendroctonus</taxon>
    </lineage>
</organism>
<dbReference type="EMBL" id="KB741259">
    <property type="protein sequence ID" value="ENN71705.1"/>
    <property type="molecule type" value="Genomic_DNA"/>
</dbReference>
<dbReference type="PROSITE" id="PS50405">
    <property type="entry name" value="GST_CTER"/>
    <property type="match status" value="2"/>
</dbReference>
<dbReference type="SUPFAM" id="SSF52833">
    <property type="entry name" value="Thioredoxin-like"/>
    <property type="match status" value="1"/>
</dbReference>
<dbReference type="InterPro" id="IPR004045">
    <property type="entry name" value="Glutathione_S-Trfase_N"/>
</dbReference>
<dbReference type="Gene3D" id="1.20.1050.10">
    <property type="match status" value="2"/>
</dbReference>
<dbReference type="GO" id="GO:0006749">
    <property type="term" value="P:glutathione metabolic process"/>
    <property type="evidence" value="ECO:0007669"/>
    <property type="project" value="TreeGrafter"/>
</dbReference>